<evidence type="ECO:0000313" key="9">
    <source>
        <dbReference type="EnsemblMetazoa" id="XP_028131607.1"/>
    </source>
</evidence>
<feature type="transmembrane region" description="Helical" evidence="8">
    <location>
        <begin position="224"/>
        <end position="245"/>
    </location>
</feature>
<feature type="transmembrane region" description="Helical" evidence="8">
    <location>
        <begin position="197"/>
        <end position="217"/>
    </location>
</feature>
<dbReference type="RefSeq" id="XP_028131607.1">
    <property type="nucleotide sequence ID" value="XM_028275806.1"/>
</dbReference>
<dbReference type="Pfam" id="PF10204">
    <property type="entry name" value="DuoxA"/>
    <property type="match status" value="1"/>
</dbReference>
<dbReference type="GO" id="GO:0015031">
    <property type="term" value="P:protein transport"/>
    <property type="evidence" value="ECO:0007669"/>
    <property type="project" value="InterPro"/>
</dbReference>
<dbReference type="KEGG" id="dvv:114327262"/>
<dbReference type="InParanoid" id="A0A6P7F9Z0"/>
<accession>A0A6P7F9Z0</accession>
<feature type="transmembrane region" description="Helical" evidence="8">
    <location>
        <begin position="56"/>
        <end position="74"/>
    </location>
</feature>
<evidence type="ECO:0000256" key="7">
    <source>
        <dbReference type="SAM" id="MobiDB-lite"/>
    </source>
</evidence>
<evidence type="ECO:0000256" key="1">
    <source>
        <dbReference type="ARBA" id="ARBA00004141"/>
    </source>
</evidence>
<dbReference type="EnsemblMetazoa" id="XM_028275806.2">
    <property type="protein sequence ID" value="XP_028131607.1"/>
    <property type="gene ID" value="LOC114327262"/>
</dbReference>
<organism evidence="11">
    <name type="scientific">Diabrotica virgifera virgifera</name>
    <name type="common">western corn rootworm</name>
    <dbReference type="NCBI Taxonomy" id="50390"/>
    <lineage>
        <taxon>Eukaryota</taxon>
        <taxon>Metazoa</taxon>
        <taxon>Ecdysozoa</taxon>
        <taxon>Arthropoda</taxon>
        <taxon>Hexapoda</taxon>
        <taxon>Insecta</taxon>
        <taxon>Pterygota</taxon>
        <taxon>Neoptera</taxon>
        <taxon>Endopterygota</taxon>
        <taxon>Coleoptera</taxon>
        <taxon>Polyphaga</taxon>
        <taxon>Cucujiformia</taxon>
        <taxon>Chrysomeloidea</taxon>
        <taxon>Chrysomelidae</taxon>
        <taxon>Galerucinae</taxon>
        <taxon>Diabroticina</taxon>
        <taxon>Diabroticites</taxon>
        <taxon>Diabrotica</taxon>
    </lineage>
</organism>
<feature type="transmembrane region" description="Helical" evidence="8">
    <location>
        <begin position="265"/>
        <end position="288"/>
    </location>
</feature>
<evidence type="ECO:0000256" key="6">
    <source>
        <dbReference type="ARBA" id="ARBA00023180"/>
    </source>
</evidence>
<keyword evidence="4 8" id="KW-1133">Transmembrane helix</keyword>
<evidence type="ECO:0000256" key="8">
    <source>
        <dbReference type="SAM" id="Phobius"/>
    </source>
</evidence>
<feature type="transmembrane region" description="Helical" evidence="8">
    <location>
        <begin position="30"/>
        <end position="49"/>
    </location>
</feature>
<reference evidence="11" key="1">
    <citation type="submission" date="2025-04" db="UniProtKB">
        <authorList>
            <consortium name="RefSeq"/>
        </authorList>
    </citation>
    <scope>IDENTIFICATION</scope>
    <source>
        <tissue evidence="11">Whole insect</tissue>
    </source>
</reference>
<dbReference type="AlphaFoldDB" id="A0A6P7F9Z0"/>
<proteinExistence type="inferred from homology"/>
<keyword evidence="5 8" id="KW-0472">Membrane</keyword>
<dbReference type="GO" id="GO:0005789">
    <property type="term" value="C:endoplasmic reticulum membrane"/>
    <property type="evidence" value="ECO:0007669"/>
    <property type="project" value="InterPro"/>
</dbReference>
<name>A0A6P7F9Z0_DIAVI</name>
<dbReference type="PANTHER" id="PTHR31158:SF1">
    <property type="entry name" value="DOXA1 FACTOR-RELATED"/>
    <property type="match status" value="1"/>
</dbReference>
<dbReference type="Proteomes" id="UP001652700">
    <property type="component" value="Unplaced"/>
</dbReference>
<sequence length="400" mass="45772">MGFFEFGRDERFPTQYDAKRTAVTVDLVDAGLATACIILGISFFISLLTRKLKTNVIVFTRVYATILIGTLLLINNFGQEWEVGEIKSVMAYKAGSKHEINGTVSLKIALRGINVTLKADVDPTGPLKNETIDYNERFEWIWDQGRFGFGPYAGLLQREFREAQYRGAPLPIIWVVDYFVIDGEGQRFGRFYRTAGWYTHQLMWTAFPCWILSTILFRSVIRYGAYFLGLCGGLQLLGNLIYLVVRNPFPVVIPFEEETLTTHFGFNYWCTFVLGLICVILACVIVYMDMYHDEIIYSFFGVNPLNSYDEVVYLTKEERKDLRRHQTIKHNRSMTKSGDIPLVEMEAAPPVEAEDDDDDVEYIPVYLKRKTVVLAPTINRGNKPNRHRMPLPPPSTSNAS</sequence>
<comment type="similarity">
    <text evidence="2">Belongs to the DUOXA family.</text>
</comment>
<evidence type="ECO:0000256" key="5">
    <source>
        <dbReference type="ARBA" id="ARBA00023136"/>
    </source>
</evidence>
<protein>
    <submittedName>
        <fullName evidence="11">Dual oxidase maturation factor 1-like</fullName>
    </submittedName>
</protein>
<dbReference type="OrthoDB" id="10042652at2759"/>
<evidence type="ECO:0000256" key="3">
    <source>
        <dbReference type="ARBA" id="ARBA00022692"/>
    </source>
</evidence>
<keyword evidence="6" id="KW-0325">Glycoprotein</keyword>
<feature type="region of interest" description="Disordered" evidence="7">
    <location>
        <begin position="377"/>
        <end position="400"/>
    </location>
</feature>
<evidence type="ECO:0000313" key="10">
    <source>
        <dbReference type="Proteomes" id="UP001652700"/>
    </source>
</evidence>
<evidence type="ECO:0000256" key="2">
    <source>
        <dbReference type="ARBA" id="ARBA00009816"/>
    </source>
</evidence>
<evidence type="ECO:0000313" key="11">
    <source>
        <dbReference type="RefSeq" id="XP_028131607.1"/>
    </source>
</evidence>
<dbReference type="PANTHER" id="PTHR31158">
    <property type="entry name" value="DUAL OXIDASE 2"/>
    <property type="match status" value="1"/>
</dbReference>
<feature type="compositionally biased region" description="Pro residues" evidence="7">
    <location>
        <begin position="390"/>
        <end position="400"/>
    </location>
</feature>
<gene>
    <name evidence="11" type="primary">LOC114327262</name>
</gene>
<keyword evidence="3 8" id="KW-0812">Transmembrane</keyword>
<reference evidence="9" key="2">
    <citation type="submission" date="2025-05" db="UniProtKB">
        <authorList>
            <consortium name="EnsemblMetazoa"/>
        </authorList>
    </citation>
    <scope>IDENTIFICATION</scope>
</reference>
<keyword evidence="10" id="KW-1185">Reference proteome</keyword>
<comment type="subcellular location">
    <subcellularLocation>
        <location evidence="1">Membrane</location>
        <topology evidence="1">Multi-pass membrane protein</topology>
    </subcellularLocation>
</comment>
<dbReference type="InterPro" id="IPR018469">
    <property type="entry name" value="Dual_oxidase_maturation_fac"/>
</dbReference>
<evidence type="ECO:0000256" key="4">
    <source>
        <dbReference type="ARBA" id="ARBA00022989"/>
    </source>
</evidence>
<dbReference type="GeneID" id="114327262"/>